<evidence type="ECO:0000313" key="1">
    <source>
        <dbReference type="EMBL" id="EYB95503.1"/>
    </source>
</evidence>
<proteinExistence type="predicted"/>
<sequence>MIPVDTPHTFSAPTAFICPILAQETYLFLHSAAHTFEGCSRHAHMNRPITAQQRASCHAAAAQYGAQ</sequence>
<dbReference type="AlphaFoldDB" id="A0A016SXP0"/>
<organism evidence="1 2">
    <name type="scientific">Ancylostoma ceylanicum</name>
    <dbReference type="NCBI Taxonomy" id="53326"/>
    <lineage>
        <taxon>Eukaryota</taxon>
        <taxon>Metazoa</taxon>
        <taxon>Ecdysozoa</taxon>
        <taxon>Nematoda</taxon>
        <taxon>Chromadorea</taxon>
        <taxon>Rhabditida</taxon>
        <taxon>Rhabditina</taxon>
        <taxon>Rhabditomorpha</taxon>
        <taxon>Strongyloidea</taxon>
        <taxon>Ancylostomatidae</taxon>
        <taxon>Ancylostomatinae</taxon>
        <taxon>Ancylostoma</taxon>
    </lineage>
</organism>
<name>A0A016SXP0_9BILA</name>
<evidence type="ECO:0000313" key="2">
    <source>
        <dbReference type="Proteomes" id="UP000024635"/>
    </source>
</evidence>
<gene>
    <name evidence="1" type="primary">Acey_s0159.g3300</name>
    <name evidence="1" type="ORF">Y032_0159g3300</name>
</gene>
<reference evidence="2" key="1">
    <citation type="journal article" date="2015" name="Nat. Genet.">
        <title>The genome and transcriptome of the zoonotic hookworm Ancylostoma ceylanicum identify infection-specific gene families.</title>
        <authorList>
            <person name="Schwarz E.M."/>
            <person name="Hu Y."/>
            <person name="Antoshechkin I."/>
            <person name="Miller M.M."/>
            <person name="Sternberg P.W."/>
            <person name="Aroian R.V."/>
        </authorList>
    </citation>
    <scope>NUCLEOTIDE SEQUENCE</scope>
    <source>
        <strain evidence="2">HY135</strain>
    </source>
</reference>
<keyword evidence="2" id="KW-1185">Reference proteome</keyword>
<accession>A0A016SXP0</accession>
<protein>
    <submittedName>
        <fullName evidence="1">Uncharacterized protein</fullName>
    </submittedName>
</protein>
<dbReference type="EMBL" id="JARK01001495">
    <property type="protein sequence ID" value="EYB95503.1"/>
    <property type="molecule type" value="Genomic_DNA"/>
</dbReference>
<dbReference type="Proteomes" id="UP000024635">
    <property type="component" value="Unassembled WGS sequence"/>
</dbReference>
<comment type="caution">
    <text evidence="1">The sequence shown here is derived from an EMBL/GenBank/DDBJ whole genome shotgun (WGS) entry which is preliminary data.</text>
</comment>